<organism evidence="3 4">
    <name type="scientific">Bacterioplanoides pacificum</name>
    <dbReference type="NCBI Taxonomy" id="1171596"/>
    <lineage>
        <taxon>Bacteria</taxon>
        <taxon>Pseudomonadati</taxon>
        <taxon>Pseudomonadota</taxon>
        <taxon>Gammaproteobacteria</taxon>
        <taxon>Oceanospirillales</taxon>
        <taxon>Oceanospirillaceae</taxon>
        <taxon>Bacterioplanoides</taxon>
    </lineage>
</organism>
<dbReference type="Gene3D" id="3.40.50.1820">
    <property type="entry name" value="alpha/beta hydrolase"/>
    <property type="match status" value="1"/>
</dbReference>
<sequence length="329" mass="38188">MPLIQSGYRPPRGFANGYLQSIYPTLFRKLEPPALREERLETDDGDFLDLDWAEIEGQPRQTLVIVSHGLEGHSRRPYVLGTLRQANRQGYHALAWNFRNCSPEANRLPRMYHSGATEDLHRVVEHALACGYQEIHLVGYSMGGNLSLVYAGRQRPLPPQLASVTAFSVPCDLHGSARQLAKRRNRIFMWRFLKDLRVKINEKAQRFPHLVSAEGYDQIRTFQQFDDRYTAPLHGFRDALDYWQQSSALRYLQDIRIPALLVNARNDPFLSADCFPEQLAQQHEYLHLEIPASGGHVGFIERSRDQTYWMEKRAMQFIREVRRASNQRQ</sequence>
<dbReference type="InterPro" id="IPR012020">
    <property type="entry name" value="ABHD4"/>
</dbReference>
<dbReference type="PIRSF" id="PIRSF005211">
    <property type="entry name" value="Ab_hydro_YheT"/>
    <property type="match status" value="1"/>
</dbReference>
<feature type="domain" description="AB hydrolase-1" evidence="2">
    <location>
        <begin position="63"/>
        <end position="302"/>
    </location>
</feature>
<dbReference type="Pfam" id="PF00561">
    <property type="entry name" value="Abhydrolase_1"/>
    <property type="match status" value="1"/>
</dbReference>
<dbReference type="GO" id="GO:0016787">
    <property type="term" value="F:hydrolase activity"/>
    <property type="evidence" value="ECO:0007669"/>
    <property type="project" value="UniProtKB-KW"/>
</dbReference>
<dbReference type="InterPro" id="IPR029058">
    <property type="entry name" value="AB_hydrolase_fold"/>
</dbReference>
<gene>
    <name evidence="3" type="ORF">ACFOMG_05865</name>
</gene>
<accession>A0ABV7VQ45</accession>
<dbReference type="InterPro" id="IPR000073">
    <property type="entry name" value="AB_hydrolase_1"/>
</dbReference>
<evidence type="ECO:0000259" key="2">
    <source>
        <dbReference type="Pfam" id="PF00561"/>
    </source>
</evidence>
<dbReference type="EMBL" id="JBHRYB010000005">
    <property type="protein sequence ID" value="MFC3679638.1"/>
    <property type="molecule type" value="Genomic_DNA"/>
</dbReference>
<reference evidence="4" key="1">
    <citation type="journal article" date="2019" name="Int. J. Syst. Evol. Microbiol.">
        <title>The Global Catalogue of Microorganisms (GCM) 10K type strain sequencing project: providing services to taxonomists for standard genome sequencing and annotation.</title>
        <authorList>
            <consortium name="The Broad Institute Genomics Platform"/>
            <consortium name="The Broad Institute Genome Sequencing Center for Infectious Disease"/>
            <person name="Wu L."/>
            <person name="Ma J."/>
        </authorList>
    </citation>
    <scope>NUCLEOTIDE SEQUENCE [LARGE SCALE GENOMIC DNA]</scope>
    <source>
        <strain evidence="4">KCTC 42424</strain>
    </source>
</reference>
<keyword evidence="4" id="KW-1185">Reference proteome</keyword>
<evidence type="ECO:0000313" key="4">
    <source>
        <dbReference type="Proteomes" id="UP001595722"/>
    </source>
</evidence>
<evidence type="ECO:0000256" key="1">
    <source>
        <dbReference type="ARBA" id="ARBA00010884"/>
    </source>
</evidence>
<dbReference type="RefSeq" id="WP_376865382.1">
    <property type="nucleotide sequence ID" value="NZ_JBHRYB010000005.1"/>
</dbReference>
<name>A0ABV7VQ45_9GAMM</name>
<proteinExistence type="inferred from homology"/>
<dbReference type="PANTHER" id="PTHR10794">
    <property type="entry name" value="ABHYDROLASE DOMAIN-CONTAINING PROTEIN"/>
    <property type="match status" value="1"/>
</dbReference>
<dbReference type="Proteomes" id="UP001595722">
    <property type="component" value="Unassembled WGS sequence"/>
</dbReference>
<dbReference type="InterPro" id="IPR050960">
    <property type="entry name" value="AB_hydrolase_4_sf"/>
</dbReference>
<dbReference type="PANTHER" id="PTHR10794:SF94">
    <property type="entry name" value="ESTERASE YHET-RELATED"/>
    <property type="match status" value="1"/>
</dbReference>
<protein>
    <submittedName>
        <fullName evidence="3">YheT family hydrolase</fullName>
    </submittedName>
</protein>
<comment type="caution">
    <text evidence="3">The sequence shown here is derived from an EMBL/GenBank/DDBJ whole genome shotgun (WGS) entry which is preliminary data.</text>
</comment>
<comment type="similarity">
    <text evidence="1">Belongs to the AB hydrolase superfamily. AB hydrolase 4 family.</text>
</comment>
<keyword evidence="3" id="KW-0378">Hydrolase</keyword>
<dbReference type="SUPFAM" id="SSF53474">
    <property type="entry name" value="alpha/beta-Hydrolases"/>
    <property type="match status" value="1"/>
</dbReference>
<evidence type="ECO:0000313" key="3">
    <source>
        <dbReference type="EMBL" id="MFC3679638.1"/>
    </source>
</evidence>